<organism evidence="3 4">
    <name type="scientific">Dermatophilus congolensis</name>
    <dbReference type="NCBI Taxonomy" id="1863"/>
    <lineage>
        <taxon>Bacteria</taxon>
        <taxon>Bacillati</taxon>
        <taxon>Actinomycetota</taxon>
        <taxon>Actinomycetes</taxon>
        <taxon>Micrococcales</taxon>
        <taxon>Dermatophilaceae</taxon>
        <taxon>Dermatophilus</taxon>
    </lineage>
</organism>
<dbReference type="SUPFAM" id="SSF82714">
    <property type="entry name" value="Multidrug efflux transporter AcrB TolC docking domain, DN and DC subdomains"/>
    <property type="match status" value="2"/>
</dbReference>
<protein>
    <submittedName>
        <fullName evidence="3">Swarming motility protein SwrC</fullName>
    </submittedName>
</protein>
<feature type="compositionally biased region" description="Low complexity" evidence="1">
    <location>
        <begin position="267"/>
        <end position="300"/>
    </location>
</feature>
<dbReference type="InterPro" id="IPR027463">
    <property type="entry name" value="AcrB_DN_DC_subdom"/>
</dbReference>
<feature type="transmembrane region" description="Helical" evidence="2">
    <location>
        <begin position="1080"/>
        <end position="1105"/>
    </location>
</feature>
<evidence type="ECO:0000256" key="1">
    <source>
        <dbReference type="SAM" id="MobiDB-lite"/>
    </source>
</evidence>
<dbReference type="PANTHER" id="PTHR32063:SF0">
    <property type="entry name" value="SWARMING MOTILITY PROTEIN SWRC"/>
    <property type="match status" value="1"/>
</dbReference>
<keyword evidence="2" id="KW-1133">Transmembrane helix</keyword>
<accession>A0A239V5M5</accession>
<reference evidence="3 4" key="1">
    <citation type="submission" date="2017-06" db="EMBL/GenBank/DDBJ databases">
        <authorList>
            <consortium name="Pathogen Informatics"/>
        </authorList>
    </citation>
    <scope>NUCLEOTIDE SEQUENCE [LARGE SCALE GENOMIC DNA]</scope>
    <source>
        <strain evidence="3 4">NCTC13039</strain>
    </source>
</reference>
<feature type="transmembrane region" description="Helical" evidence="2">
    <location>
        <begin position="581"/>
        <end position="608"/>
    </location>
</feature>
<feature type="compositionally biased region" description="Low complexity" evidence="1">
    <location>
        <begin position="1151"/>
        <end position="1162"/>
    </location>
</feature>
<feature type="compositionally biased region" description="Low complexity" evidence="1">
    <location>
        <begin position="311"/>
        <end position="322"/>
    </location>
</feature>
<dbReference type="KEGG" id="dco:SAMEA4475696_0193"/>
<dbReference type="EMBL" id="LT906453">
    <property type="protein sequence ID" value="SNV17372.1"/>
    <property type="molecule type" value="Genomic_DNA"/>
</dbReference>
<dbReference type="Gene3D" id="3.30.2090.10">
    <property type="entry name" value="Multidrug efflux transporter AcrB TolC docking domain, DN and DC subdomains"/>
    <property type="match status" value="3"/>
</dbReference>
<keyword evidence="4" id="KW-1185">Reference proteome</keyword>
<dbReference type="Gene3D" id="3.30.70.1430">
    <property type="entry name" value="Multidrug efflux transporter AcrB pore domain"/>
    <property type="match status" value="2"/>
</dbReference>
<dbReference type="Gene3D" id="3.30.70.1320">
    <property type="entry name" value="Multidrug efflux transporter AcrB pore domain like"/>
    <property type="match status" value="2"/>
</dbReference>
<feature type="transmembrane region" description="Helical" evidence="2">
    <location>
        <begin position="1031"/>
        <end position="1052"/>
    </location>
</feature>
<dbReference type="GeneID" id="63458498"/>
<evidence type="ECO:0000313" key="4">
    <source>
        <dbReference type="Proteomes" id="UP000242637"/>
    </source>
</evidence>
<proteinExistence type="predicted"/>
<feature type="compositionally biased region" description="Pro residues" evidence="1">
    <location>
        <begin position="301"/>
        <end position="310"/>
    </location>
</feature>
<feature type="transmembrane region" description="Helical" evidence="2">
    <location>
        <begin position="1005"/>
        <end position="1025"/>
    </location>
</feature>
<dbReference type="Proteomes" id="UP000242637">
    <property type="component" value="Chromosome 1"/>
</dbReference>
<feature type="region of interest" description="Disordered" evidence="1">
    <location>
        <begin position="252"/>
        <end position="322"/>
    </location>
</feature>
<feature type="transmembrane region" description="Helical" evidence="2">
    <location>
        <begin position="549"/>
        <end position="569"/>
    </location>
</feature>
<dbReference type="GO" id="GO:0042910">
    <property type="term" value="F:xenobiotic transmembrane transporter activity"/>
    <property type="evidence" value="ECO:0007669"/>
    <property type="project" value="TreeGrafter"/>
</dbReference>
<dbReference type="SUPFAM" id="SSF82866">
    <property type="entry name" value="Multidrug efflux transporter AcrB transmembrane domain"/>
    <property type="match status" value="2"/>
</dbReference>
<sequence>MSALTRFSLKNRALIALITLFVFLGGIFTSGALRRELIPSLELPVVAVLTPVPGSSSNVIEEQVSRPLEAAILAVPNIKKVQSTSGDSTSSILVTFEYGTNLPDTQARIQRAVLGVPNLPEGSSPTVITGSIADFPIMQLSASGALHGDALAQRLRDHVIPTLEDIPGVRSVTISGIGVQNVSISLNKNKMKDAGLTTASVTAALQASGVTIPGGNITQGTTELNVQVGRKITSLDQLRKLPVSDATGAGALTGAMPIPGRGGGGAAAPIPAAPTSTNTPTPEPTNTTAPSTSAPTSTAPQPTPTNPPTTLPTGFPTALPTLPGGLPSIPGGLPTFPGKFPPIPGGIPRLPGGLPSIPGGFPTKPTPTAPTVTQLGDIATIAFTPSDNISIARTNGKPSIALSVVKKPDASTVDISHAITDKLPQLSTRIPNGSMNVVFDQAPYIEQSIDDLLHEGLLGLGMAVLVVFTFLLSIRLTLVTAVSIPASLMVAMIGLKASNNTLNILTLGALTIAIGRVVDDSIVVVENIARKLDLGLPRIEAITTAVREVAGAVTASTIVTVAVFLPIGVVGGQAGELFRPFAITVGIAMLASLLVSLTIVPVLAYWFIRPTTAPRRRWLTHRRTTPATPTESHNHENGWMERLYIPTLHLALRRPIITMLIALFALATAGIGATGLKTQFIGSSAQNSIQITQTMPAGSTNEAVNTAATTVEKTLTNTPGVKTTMLTIGGSGLRMLGGSARTAQHALTLEEGTDSQTLTASLRAKLDTLNDIGEIRIGATGGPTNSQNVEIHIQGPDDDTLHAASEGLLTTVRRLEGVAQAHSDLGERVPSLHIDVNRSKALAKSVNETQIGKAVADAVKGRTIGKIEIGAAEHDLIIREGTAPTDQEAIANLVIGKDHKGKDVHVEDVADLKRETIPAAIHRIDGNRAVVITVTPADNDLGALTNRIRTALNTTTLPAGATATIGGAASDQAEAFNQLGLATLAAIAITYVVMVATFGSLAQPFMLLISIPFAGIGAVLALLLTGTPLGVPAFIGILMLVGIVVTNAIVLIDRVNQHRNDAMPVREAVIAGARNRLRPIIMTALATILALAPMAASVTGGGAFISQPLALVVIGGLLSSTLLTLVIVPVLYVLLDALLTRLHRQHGSEKNQPTSPTTQTPETNPPRHAR</sequence>
<dbReference type="GO" id="GO:0005886">
    <property type="term" value="C:plasma membrane"/>
    <property type="evidence" value="ECO:0007669"/>
    <property type="project" value="TreeGrafter"/>
</dbReference>
<feature type="region of interest" description="Disordered" evidence="1">
    <location>
        <begin position="1146"/>
        <end position="1170"/>
    </location>
</feature>
<dbReference type="RefSeq" id="WP_169714594.1">
    <property type="nucleotide sequence ID" value="NZ_LT906453.1"/>
</dbReference>
<feature type="transmembrane region" description="Helical" evidence="2">
    <location>
        <begin position="452"/>
        <end position="471"/>
    </location>
</feature>
<feature type="transmembrane region" description="Helical" evidence="2">
    <location>
        <begin position="656"/>
        <end position="676"/>
    </location>
</feature>
<name>A0A239V5M5_9MICO</name>
<dbReference type="PRINTS" id="PR00702">
    <property type="entry name" value="ACRIFLAVINRP"/>
</dbReference>
<keyword evidence="2" id="KW-0812">Transmembrane</keyword>
<dbReference type="SUPFAM" id="SSF82693">
    <property type="entry name" value="Multidrug efflux transporter AcrB pore domain, PN1, PN2, PC1 and PC2 subdomains"/>
    <property type="match status" value="2"/>
</dbReference>
<feature type="transmembrane region" description="Helical" evidence="2">
    <location>
        <begin position="1111"/>
        <end position="1135"/>
    </location>
</feature>
<keyword evidence="2" id="KW-0472">Membrane</keyword>
<dbReference type="InterPro" id="IPR001036">
    <property type="entry name" value="Acrflvin-R"/>
</dbReference>
<dbReference type="STRING" id="1121387.GCA_000429885_01521"/>
<feature type="transmembrane region" description="Helical" evidence="2">
    <location>
        <begin position="979"/>
        <end position="998"/>
    </location>
</feature>
<evidence type="ECO:0000256" key="2">
    <source>
        <dbReference type="SAM" id="Phobius"/>
    </source>
</evidence>
<dbReference type="Pfam" id="PF00873">
    <property type="entry name" value="ACR_tran"/>
    <property type="match status" value="2"/>
</dbReference>
<dbReference type="AlphaFoldDB" id="A0A239V5M5"/>
<dbReference type="PANTHER" id="PTHR32063">
    <property type="match status" value="1"/>
</dbReference>
<gene>
    <name evidence="3" type="primary">swrC</name>
    <name evidence="3" type="ORF">SAMEA4475696_00193</name>
</gene>
<evidence type="ECO:0000313" key="3">
    <source>
        <dbReference type="EMBL" id="SNV17372.1"/>
    </source>
</evidence>
<dbReference type="Gene3D" id="1.20.1640.10">
    <property type="entry name" value="Multidrug efflux transporter AcrB transmembrane domain"/>
    <property type="match status" value="3"/>
</dbReference>
<dbReference type="Gene3D" id="3.30.70.1440">
    <property type="entry name" value="Multidrug efflux transporter AcrB pore domain"/>
    <property type="match status" value="1"/>
</dbReference>